<keyword evidence="8 16" id="KW-0418">Kinase</keyword>
<evidence type="ECO:0000256" key="1">
    <source>
        <dbReference type="ARBA" id="ARBA00004651"/>
    </source>
</evidence>
<evidence type="ECO:0000256" key="5">
    <source>
        <dbReference type="ARBA" id="ARBA00022679"/>
    </source>
</evidence>
<gene>
    <name evidence="16" type="ORF">MOO46_02330</name>
</gene>
<evidence type="ECO:0000256" key="7">
    <source>
        <dbReference type="ARBA" id="ARBA00022741"/>
    </source>
</evidence>
<dbReference type="Gene3D" id="1.10.287.3610">
    <property type="match status" value="1"/>
</dbReference>
<dbReference type="Proteomes" id="UP000831859">
    <property type="component" value="Chromosome"/>
</dbReference>
<evidence type="ECO:0000256" key="2">
    <source>
        <dbReference type="ARBA" id="ARBA00005967"/>
    </source>
</evidence>
<evidence type="ECO:0000313" key="17">
    <source>
        <dbReference type="Proteomes" id="UP000831859"/>
    </source>
</evidence>
<feature type="transmembrane region" description="Helical" evidence="15">
    <location>
        <begin position="36"/>
        <end position="53"/>
    </location>
</feature>
<keyword evidence="7" id="KW-0547">Nucleotide-binding</keyword>
<keyword evidence="3" id="KW-1003">Cell membrane</keyword>
<dbReference type="EMBL" id="CP093362">
    <property type="protein sequence ID" value="UQS85444.1"/>
    <property type="molecule type" value="Genomic_DNA"/>
</dbReference>
<proteinExistence type="inferred from homology"/>
<keyword evidence="9" id="KW-0067">ATP-binding</keyword>
<dbReference type="PANTHER" id="PTHR34299:SF1">
    <property type="entry name" value="DIACYLGLYCEROL KINASE"/>
    <property type="match status" value="1"/>
</dbReference>
<organism evidence="16 17">
    <name type="scientific">Apilactobacillus apisilvae</name>
    <dbReference type="NCBI Taxonomy" id="2923364"/>
    <lineage>
        <taxon>Bacteria</taxon>
        <taxon>Bacillati</taxon>
        <taxon>Bacillota</taxon>
        <taxon>Bacilli</taxon>
        <taxon>Lactobacillales</taxon>
        <taxon>Lactobacillaceae</taxon>
        <taxon>Apilactobacillus</taxon>
    </lineage>
</organism>
<dbReference type="Pfam" id="PF01219">
    <property type="entry name" value="DAGK_prokar"/>
    <property type="match status" value="1"/>
</dbReference>
<keyword evidence="17" id="KW-1185">Reference proteome</keyword>
<evidence type="ECO:0000256" key="13">
    <source>
        <dbReference type="ARBA" id="ARBA00023209"/>
    </source>
</evidence>
<feature type="transmembrane region" description="Helical" evidence="15">
    <location>
        <begin position="60"/>
        <end position="84"/>
    </location>
</feature>
<dbReference type="InterPro" id="IPR036945">
    <property type="entry name" value="DAGK_sf"/>
</dbReference>
<keyword evidence="13" id="KW-0594">Phospholipid biosynthesis</keyword>
<keyword evidence="6 15" id="KW-0812">Transmembrane</keyword>
<evidence type="ECO:0000256" key="14">
    <source>
        <dbReference type="ARBA" id="ARBA00023264"/>
    </source>
</evidence>
<dbReference type="InterPro" id="IPR000829">
    <property type="entry name" value="DAGK"/>
</dbReference>
<keyword evidence="11" id="KW-0443">Lipid metabolism</keyword>
<dbReference type="InterPro" id="IPR033717">
    <property type="entry name" value="UDPK"/>
</dbReference>
<evidence type="ECO:0000256" key="10">
    <source>
        <dbReference type="ARBA" id="ARBA00022989"/>
    </source>
</evidence>
<protein>
    <submittedName>
        <fullName evidence="16">Diacylglycerol kinase family protein</fullName>
    </submittedName>
</protein>
<evidence type="ECO:0000256" key="12">
    <source>
        <dbReference type="ARBA" id="ARBA00023136"/>
    </source>
</evidence>
<evidence type="ECO:0000256" key="3">
    <source>
        <dbReference type="ARBA" id="ARBA00022475"/>
    </source>
</evidence>
<evidence type="ECO:0000256" key="9">
    <source>
        <dbReference type="ARBA" id="ARBA00022840"/>
    </source>
</evidence>
<evidence type="ECO:0000313" key="16">
    <source>
        <dbReference type="EMBL" id="UQS85444.1"/>
    </source>
</evidence>
<keyword evidence="4" id="KW-0444">Lipid biosynthesis</keyword>
<keyword evidence="14" id="KW-1208">Phospholipid metabolism</keyword>
<dbReference type="PANTHER" id="PTHR34299">
    <property type="entry name" value="DIACYLGLYCEROL KINASE"/>
    <property type="match status" value="1"/>
</dbReference>
<keyword evidence="10 15" id="KW-1133">Transmembrane helix</keyword>
<name>A0ABY4PI36_9LACO</name>
<dbReference type="GO" id="GO:0016301">
    <property type="term" value="F:kinase activity"/>
    <property type="evidence" value="ECO:0007669"/>
    <property type="project" value="UniProtKB-KW"/>
</dbReference>
<feature type="transmembrane region" description="Helical" evidence="15">
    <location>
        <begin position="104"/>
        <end position="127"/>
    </location>
</feature>
<sequence>MALKDNHQVCKNNSFNQSFLHALQGLLTLIKDERNFRFHLFSSLLVIIVSFLLRISIYDWLLILTASFLVIMAETINTIVETIVDLYVGDKYNKLAKKAKDVAAGGVLIAALFAVVVGMIIFLPIILQKLN</sequence>
<evidence type="ECO:0000256" key="6">
    <source>
        <dbReference type="ARBA" id="ARBA00022692"/>
    </source>
</evidence>
<dbReference type="CDD" id="cd14265">
    <property type="entry name" value="UDPK_IM_like"/>
    <property type="match status" value="1"/>
</dbReference>
<evidence type="ECO:0000256" key="11">
    <source>
        <dbReference type="ARBA" id="ARBA00023098"/>
    </source>
</evidence>
<accession>A0ABY4PI36</accession>
<evidence type="ECO:0000256" key="15">
    <source>
        <dbReference type="SAM" id="Phobius"/>
    </source>
</evidence>
<comment type="similarity">
    <text evidence="2">Belongs to the bacterial diacylglycerol kinase family.</text>
</comment>
<comment type="subcellular location">
    <subcellularLocation>
        <location evidence="1">Cell membrane</location>
        <topology evidence="1">Multi-pass membrane protein</topology>
    </subcellularLocation>
</comment>
<dbReference type="RefSeq" id="WP_249511416.1">
    <property type="nucleotide sequence ID" value="NZ_CP093362.1"/>
</dbReference>
<keyword evidence="12 15" id="KW-0472">Membrane</keyword>
<evidence type="ECO:0000256" key="8">
    <source>
        <dbReference type="ARBA" id="ARBA00022777"/>
    </source>
</evidence>
<keyword evidence="5" id="KW-0808">Transferase</keyword>
<evidence type="ECO:0000256" key="4">
    <source>
        <dbReference type="ARBA" id="ARBA00022516"/>
    </source>
</evidence>
<reference evidence="16 17" key="1">
    <citation type="journal article" date="2022" name="Int. J. Syst. Evol. Microbiol.">
        <title>Apilactobacillus apisilvae sp. nov., Nicolia spurrieriana gen. nov. sp. nov., Bombilactobacillus folatiphilus sp. nov. and Bombilactobacillus thymidiniphilus sp. nov., four new lactic acid bacterial isolates from stingless bees Tetragonula carbonaria and Austroplebeia australis.</title>
        <authorList>
            <person name="Oliphant S.A."/>
            <person name="Watson-Haigh N.S."/>
            <person name="Sumby K.M."/>
            <person name="Gardner J."/>
            <person name="Groom S."/>
            <person name="Jiranek V."/>
        </authorList>
    </citation>
    <scope>NUCLEOTIDE SEQUENCE [LARGE SCALE GENOMIC DNA]</scope>
    <source>
        <strain evidence="16 17">SG5_A10</strain>
    </source>
</reference>